<dbReference type="GO" id="GO:0016787">
    <property type="term" value="F:hydrolase activity"/>
    <property type="evidence" value="ECO:0007669"/>
    <property type="project" value="UniProtKB-KW"/>
</dbReference>
<dbReference type="SFLD" id="SFLDS00003">
    <property type="entry name" value="Haloacid_Dehalogenase"/>
    <property type="match status" value="1"/>
</dbReference>
<dbReference type="Gene3D" id="3.40.50.1000">
    <property type="entry name" value="HAD superfamily/HAD-like"/>
    <property type="match status" value="1"/>
</dbReference>
<dbReference type="SUPFAM" id="SSF56784">
    <property type="entry name" value="HAD-like"/>
    <property type="match status" value="1"/>
</dbReference>
<dbReference type="Proteomes" id="UP000198555">
    <property type="component" value="Unassembled WGS sequence"/>
</dbReference>
<name>A0A1H6L1C5_9FLAO</name>
<dbReference type="NCBIfam" id="TIGR01549">
    <property type="entry name" value="HAD-SF-IA-v1"/>
    <property type="match status" value="1"/>
</dbReference>
<dbReference type="PANTHER" id="PTHR46191">
    <property type="match status" value="1"/>
</dbReference>
<keyword evidence="2" id="KW-1185">Reference proteome</keyword>
<accession>A0A1H6L1C5</accession>
<proteinExistence type="predicted"/>
<dbReference type="AlphaFoldDB" id="A0A1H6L1C5"/>
<protein>
    <submittedName>
        <fullName evidence="1">Putative hydrolase of the HAD superfamily</fullName>
    </submittedName>
</protein>
<evidence type="ECO:0000313" key="2">
    <source>
        <dbReference type="Proteomes" id="UP000198555"/>
    </source>
</evidence>
<dbReference type="PANTHER" id="PTHR46191:SF2">
    <property type="entry name" value="HALOACID DEHALOGENASE-LIKE HYDROLASE DOMAIN-CONTAINING PROTEIN 3"/>
    <property type="match status" value="1"/>
</dbReference>
<organism evidence="1 2">
    <name type="scientific">Epilithonimonas hominis</name>
    <dbReference type="NCBI Taxonomy" id="420404"/>
    <lineage>
        <taxon>Bacteria</taxon>
        <taxon>Pseudomonadati</taxon>
        <taxon>Bacteroidota</taxon>
        <taxon>Flavobacteriia</taxon>
        <taxon>Flavobacteriales</taxon>
        <taxon>Weeksellaceae</taxon>
        <taxon>Chryseobacterium group</taxon>
        <taxon>Epilithonimonas</taxon>
    </lineage>
</organism>
<dbReference type="STRING" id="420404.SAMN05421793_13116"/>
<keyword evidence="1" id="KW-0378">Hydrolase</keyword>
<dbReference type="RefSeq" id="WP_089770480.1">
    <property type="nucleotide sequence ID" value="NZ_FNWX01000031.1"/>
</dbReference>
<dbReference type="InterPro" id="IPR023214">
    <property type="entry name" value="HAD_sf"/>
</dbReference>
<dbReference type="InterPro" id="IPR006439">
    <property type="entry name" value="HAD-SF_hydro_IA"/>
</dbReference>
<dbReference type="InterPro" id="IPR036412">
    <property type="entry name" value="HAD-like_sf"/>
</dbReference>
<dbReference type="SFLD" id="SFLDG01129">
    <property type="entry name" value="C1.5:_HAD__Beta-PGM__Phosphata"/>
    <property type="match status" value="1"/>
</dbReference>
<gene>
    <name evidence="1" type="ORF">SAMN05421793_13116</name>
</gene>
<reference evidence="2" key="1">
    <citation type="submission" date="2016-10" db="EMBL/GenBank/DDBJ databases">
        <authorList>
            <person name="Varghese N."/>
            <person name="Submissions S."/>
        </authorList>
    </citation>
    <scope>NUCLEOTIDE SEQUENCE [LARGE SCALE GENOMIC DNA]</scope>
    <source>
        <strain evidence="2">DSM 19326</strain>
    </source>
</reference>
<dbReference type="EMBL" id="FNWX01000031">
    <property type="protein sequence ID" value="SEH79135.1"/>
    <property type="molecule type" value="Genomic_DNA"/>
</dbReference>
<dbReference type="InterPro" id="IPR041492">
    <property type="entry name" value="HAD_2"/>
</dbReference>
<evidence type="ECO:0000313" key="1">
    <source>
        <dbReference type="EMBL" id="SEH79135.1"/>
    </source>
</evidence>
<dbReference type="Gene3D" id="1.10.150.400">
    <property type="match status" value="1"/>
</dbReference>
<dbReference type="Pfam" id="PF13419">
    <property type="entry name" value="HAD_2"/>
    <property type="match status" value="1"/>
</dbReference>
<sequence length="222" mass="26233">MNFDKYSYSHYSFDLWLTLIKSHPDFKIKRSSLLKEYFSIHKSLEEVHESVRKYDLICNKISEKTGFHISFEQIICLILYDLEVGIEDINPSVLENLYQKTEYLFLQYKPSLIEPEINKVLSELIKERKTISILSNTAFIRGVTLRKILEDYEIGKYFSFQIYSDEVGFSKPNNKIFDLVFEEVMKIKKIERKEILHIGDNNFADYDGALEAGFAAYLFRDK</sequence>
<dbReference type="InterPro" id="IPR051828">
    <property type="entry name" value="HAD-like_hydrolase_domain"/>
</dbReference>